<dbReference type="Pfam" id="PF02797">
    <property type="entry name" value="Chal_sti_synt_C"/>
    <property type="match status" value="1"/>
</dbReference>
<gene>
    <name evidence="6" type="ORF">QO011_000518</name>
</gene>
<dbReference type="InterPro" id="IPR012328">
    <property type="entry name" value="Chalcone/stilbene_synt_C"/>
</dbReference>
<reference evidence="6 7" key="1">
    <citation type="submission" date="2023-07" db="EMBL/GenBank/DDBJ databases">
        <title>Genomic Encyclopedia of Type Strains, Phase IV (KMG-IV): sequencing the most valuable type-strain genomes for metagenomic binning, comparative biology and taxonomic classification.</title>
        <authorList>
            <person name="Goeker M."/>
        </authorList>
    </citation>
    <scope>NUCLEOTIDE SEQUENCE [LARGE SCALE GENOMIC DNA]</scope>
    <source>
        <strain evidence="6 7">DSM 19619</strain>
    </source>
</reference>
<sequence>MPSARILALATAVPPHVLTQDAVARHAARIFAPRMPDFSRLEGIFLNTGIRRRHAARPIEWYLEPHGWPDRSQAYLQVAGSLFVEAAGQALARAGLRGADIDAVVTVSSTGVATPSLEARAAAALGFRDDVARVPVFGLGCAGGVSGLSLAARLAEARPGSTVLLVVVELCTLSVRLDKADKENLVAVALFGDGAAAAVLRAGNGGLLAIEGGGERTWPGTLDIMGWSVDDEGLGVIFDRAIPPFAERHLGPAMDAILAAQHLTRADIDRFVCHPGGAKVVAAIETALALAPGSLAEERAVLERYGNMSAPTALFVLERVLAGGVPGRMALAALGPGFTLSTATLVPA</sequence>
<dbReference type="Gene3D" id="3.40.47.10">
    <property type="match status" value="2"/>
</dbReference>
<dbReference type="InterPro" id="IPR001099">
    <property type="entry name" value="Chalcone/stilbene_synt_N"/>
</dbReference>
<dbReference type="EMBL" id="JAUSVX010000001">
    <property type="protein sequence ID" value="MDQ0467523.1"/>
    <property type="molecule type" value="Genomic_DNA"/>
</dbReference>
<keyword evidence="3" id="KW-0012">Acyltransferase</keyword>
<evidence type="ECO:0000256" key="1">
    <source>
        <dbReference type="ARBA" id="ARBA00005531"/>
    </source>
</evidence>
<keyword evidence="7" id="KW-1185">Reference proteome</keyword>
<evidence type="ECO:0000256" key="3">
    <source>
        <dbReference type="ARBA" id="ARBA00023315"/>
    </source>
</evidence>
<feature type="domain" description="Chalcone/stilbene synthase N-terminal" evidence="4">
    <location>
        <begin position="4"/>
        <end position="202"/>
    </location>
</feature>
<protein>
    <submittedName>
        <fullName evidence="6">Alkylresorcinol/alkylpyrone synthase</fullName>
    </submittedName>
</protein>
<comment type="similarity">
    <text evidence="1">Belongs to the thiolase-like superfamily. Chalcone/stilbene synthases family.</text>
</comment>
<dbReference type="PANTHER" id="PTHR11877:SF99">
    <property type="entry name" value="1,3,6,8-TETRAHYDROXYNAPHTHALENE SYNTHASE"/>
    <property type="match status" value="1"/>
</dbReference>
<evidence type="ECO:0000259" key="4">
    <source>
        <dbReference type="Pfam" id="PF00195"/>
    </source>
</evidence>
<dbReference type="PIRSF" id="PIRSF000451">
    <property type="entry name" value="PKS_III"/>
    <property type="match status" value="1"/>
</dbReference>
<dbReference type="Pfam" id="PF00195">
    <property type="entry name" value="Chal_sti_synt_N"/>
    <property type="match status" value="1"/>
</dbReference>
<proteinExistence type="inferred from homology"/>
<accession>A0ABU0IZT7</accession>
<feature type="domain" description="Chalcone/stilbene synthase C-terminal" evidence="5">
    <location>
        <begin position="220"/>
        <end position="322"/>
    </location>
</feature>
<dbReference type="RefSeq" id="WP_307267239.1">
    <property type="nucleotide sequence ID" value="NZ_JAUSVX010000001.1"/>
</dbReference>
<evidence type="ECO:0000256" key="2">
    <source>
        <dbReference type="ARBA" id="ARBA00022679"/>
    </source>
</evidence>
<dbReference type="InterPro" id="IPR016039">
    <property type="entry name" value="Thiolase-like"/>
</dbReference>
<evidence type="ECO:0000259" key="5">
    <source>
        <dbReference type="Pfam" id="PF02797"/>
    </source>
</evidence>
<organism evidence="6 7">
    <name type="scientific">Labrys wisconsinensis</name>
    <dbReference type="NCBI Taxonomy" id="425677"/>
    <lineage>
        <taxon>Bacteria</taxon>
        <taxon>Pseudomonadati</taxon>
        <taxon>Pseudomonadota</taxon>
        <taxon>Alphaproteobacteria</taxon>
        <taxon>Hyphomicrobiales</taxon>
        <taxon>Xanthobacteraceae</taxon>
        <taxon>Labrys</taxon>
    </lineage>
</organism>
<dbReference type="CDD" id="cd00831">
    <property type="entry name" value="CHS_like"/>
    <property type="match status" value="1"/>
</dbReference>
<dbReference type="Proteomes" id="UP001242480">
    <property type="component" value="Unassembled WGS sequence"/>
</dbReference>
<comment type="caution">
    <text evidence="6">The sequence shown here is derived from an EMBL/GenBank/DDBJ whole genome shotgun (WGS) entry which is preliminary data.</text>
</comment>
<dbReference type="InterPro" id="IPR011141">
    <property type="entry name" value="Polyketide_synthase_type-III"/>
</dbReference>
<dbReference type="PANTHER" id="PTHR11877">
    <property type="entry name" value="HYDROXYMETHYLGLUTARYL-COA SYNTHASE"/>
    <property type="match status" value="1"/>
</dbReference>
<dbReference type="SUPFAM" id="SSF53901">
    <property type="entry name" value="Thiolase-like"/>
    <property type="match status" value="2"/>
</dbReference>
<evidence type="ECO:0000313" key="7">
    <source>
        <dbReference type="Proteomes" id="UP001242480"/>
    </source>
</evidence>
<evidence type="ECO:0000313" key="6">
    <source>
        <dbReference type="EMBL" id="MDQ0467523.1"/>
    </source>
</evidence>
<name>A0ABU0IZT7_9HYPH</name>
<keyword evidence="2" id="KW-0808">Transferase</keyword>